<dbReference type="AlphaFoldDB" id="A0A1H6L5M8"/>
<dbReference type="Gene3D" id="1.10.1740.10">
    <property type="match status" value="1"/>
</dbReference>
<dbReference type="InterPro" id="IPR014284">
    <property type="entry name" value="RNA_pol_sigma-70_dom"/>
</dbReference>
<dbReference type="InterPro" id="IPR036388">
    <property type="entry name" value="WH-like_DNA-bd_sf"/>
</dbReference>
<dbReference type="InterPro" id="IPR039425">
    <property type="entry name" value="RNA_pol_sigma-70-like"/>
</dbReference>
<evidence type="ECO:0000256" key="4">
    <source>
        <dbReference type="ARBA" id="ARBA00023125"/>
    </source>
</evidence>
<keyword evidence="2" id="KW-0805">Transcription regulation</keyword>
<dbReference type="GO" id="GO:0016987">
    <property type="term" value="F:sigma factor activity"/>
    <property type="evidence" value="ECO:0007669"/>
    <property type="project" value="UniProtKB-KW"/>
</dbReference>
<dbReference type="PANTHER" id="PTHR43133">
    <property type="entry name" value="RNA POLYMERASE ECF-TYPE SIGMA FACTO"/>
    <property type="match status" value="1"/>
</dbReference>
<gene>
    <name evidence="6" type="ORF">SAMN02910265_02744</name>
</gene>
<dbReference type="Proteomes" id="UP000183190">
    <property type="component" value="Unassembled WGS sequence"/>
</dbReference>
<evidence type="ECO:0000256" key="1">
    <source>
        <dbReference type="ARBA" id="ARBA00010641"/>
    </source>
</evidence>
<evidence type="ECO:0000256" key="2">
    <source>
        <dbReference type="ARBA" id="ARBA00023015"/>
    </source>
</evidence>
<dbReference type="SUPFAM" id="SSF88659">
    <property type="entry name" value="Sigma3 and sigma4 domains of RNA polymerase sigma factors"/>
    <property type="match status" value="1"/>
</dbReference>
<protein>
    <submittedName>
        <fullName evidence="6">RNA polymerase sigma-70 factor, ECF subfamily</fullName>
    </submittedName>
</protein>
<sequence>MKQSEYRDLLVTDKSKAQRILFDEYLNYVYTIAFNRLRSCGSLEDVDECVSDIFKDVFDSYEYKPNQNDDIKGFISTVALRRSAAYYHKLCKNKNSISLDDENTNAFPSNENISESAEKEEIRQTLLKLIDSLGEPDSTIIIQKYYYGRSSFEISGFVSLSPAMIRVRNSRALKKLRRLLSDNEIVI</sequence>
<dbReference type="GO" id="GO:0006352">
    <property type="term" value="P:DNA-templated transcription initiation"/>
    <property type="evidence" value="ECO:0007669"/>
    <property type="project" value="InterPro"/>
</dbReference>
<dbReference type="EMBL" id="FNWV01000012">
    <property type="protein sequence ID" value="SEH79475.1"/>
    <property type="molecule type" value="Genomic_DNA"/>
</dbReference>
<dbReference type="InterPro" id="IPR013325">
    <property type="entry name" value="RNA_pol_sigma_r2"/>
</dbReference>
<evidence type="ECO:0000313" key="6">
    <source>
        <dbReference type="EMBL" id="SEH79475.1"/>
    </source>
</evidence>
<keyword evidence="5" id="KW-0804">Transcription</keyword>
<comment type="similarity">
    <text evidence="1">Belongs to the sigma-70 factor family. ECF subfamily.</text>
</comment>
<dbReference type="GO" id="GO:0003677">
    <property type="term" value="F:DNA binding"/>
    <property type="evidence" value="ECO:0007669"/>
    <property type="project" value="UniProtKB-KW"/>
</dbReference>
<reference evidence="6 7" key="1">
    <citation type="submission" date="2016-10" db="EMBL/GenBank/DDBJ databases">
        <authorList>
            <person name="de Groot N.N."/>
        </authorList>
    </citation>
    <scope>NUCLEOTIDE SEQUENCE [LARGE SCALE GENOMIC DNA]</scope>
    <source>
        <strain evidence="6 7">YAD2003</strain>
    </source>
</reference>
<keyword evidence="4" id="KW-0238">DNA-binding</keyword>
<accession>A0A1H6L5M8</accession>
<dbReference type="SUPFAM" id="SSF88946">
    <property type="entry name" value="Sigma2 domain of RNA polymerase sigma factors"/>
    <property type="match status" value="1"/>
</dbReference>
<dbReference type="Gene3D" id="1.10.10.10">
    <property type="entry name" value="Winged helix-like DNA-binding domain superfamily/Winged helix DNA-binding domain"/>
    <property type="match status" value="1"/>
</dbReference>
<evidence type="ECO:0000313" key="7">
    <source>
        <dbReference type="Proteomes" id="UP000183190"/>
    </source>
</evidence>
<evidence type="ECO:0000256" key="3">
    <source>
        <dbReference type="ARBA" id="ARBA00023082"/>
    </source>
</evidence>
<dbReference type="InterPro" id="IPR013324">
    <property type="entry name" value="RNA_pol_sigma_r3/r4-like"/>
</dbReference>
<proteinExistence type="inferred from homology"/>
<dbReference type="OrthoDB" id="1820736at2"/>
<dbReference type="NCBIfam" id="TIGR02937">
    <property type="entry name" value="sigma70-ECF"/>
    <property type="match status" value="1"/>
</dbReference>
<evidence type="ECO:0000256" key="5">
    <source>
        <dbReference type="ARBA" id="ARBA00023163"/>
    </source>
</evidence>
<name>A0A1H6L5M8_RUMFL</name>
<dbReference type="PANTHER" id="PTHR43133:SF8">
    <property type="entry name" value="RNA POLYMERASE SIGMA FACTOR HI_1459-RELATED"/>
    <property type="match status" value="1"/>
</dbReference>
<organism evidence="6 7">
    <name type="scientific">Ruminococcus flavefaciens</name>
    <dbReference type="NCBI Taxonomy" id="1265"/>
    <lineage>
        <taxon>Bacteria</taxon>
        <taxon>Bacillati</taxon>
        <taxon>Bacillota</taxon>
        <taxon>Clostridia</taxon>
        <taxon>Eubacteriales</taxon>
        <taxon>Oscillospiraceae</taxon>
        <taxon>Ruminococcus</taxon>
    </lineage>
</organism>
<keyword evidence="3" id="KW-0731">Sigma factor</keyword>
<dbReference type="RefSeq" id="WP_074718361.1">
    <property type="nucleotide sequence ID" value="NZ_FNWV01000012.1"/>
</dbReference>